<proteinExistence type="predicted"/>
<name>A0A2P2IYT1_RHIMU</name>
<dbReference type="AlphaFoldDB" id="A0A2P2IYT1"/>
<sequence length="77" mass="8720">MPVCIDIYFHVESQILQSDKHSLAANVLSLKIVRNMCLEGYFSLLLMKPLCYVKSKLLISHCLKVVSVCCFNLITSL</sequence>
<accession>A0A2P2IYT1</accession>
<protein>
    <submittedName>
        <fullName evidence="1">Uncharacterized protein</fullName>
    </submittedName>
</protein>
<reference evidence="1" key="1">
    <citation type="submission" date="2018-02" db="EMBL/GenBank/DDBJ databases">
        <title>Rhizophora mucronata_Transcriptome.</title>
        <authorList>
            <person name="Meera S.P."/>
            <person name="Sreeshan A."/>
            <person name="Augustine A."/>
        </authorList>
    </citation>
    <scope>NUCLEOTIDE SEQUENCE</scope>
    <source>
        <tissue evidence="1">Leaf</tissue>
    </source>
</reference>
<evidence type="ECO:0000313" key="1">
    <source>
        <dbReference type="EMBL" id="MBW86388.1"/>
    </source>
</evidence>
<organism evidence="1">
    <name type="scientific">Rhizophora mucronata</name>
    <name type="common">Asiatic mangrove</name>
    <dbReference type="NCBI Taxonomy" id="61149"/>
    <lineage>
        <taxon>Eukaryota</taxon>
        <taxon>Viridiplantae</taxon>
        <taxon>Streptophyta</taxon>
        <taxon>Embryophyta</taxon>
        <taxon>Tracheophyta</taxon>
        <taxon>Spermatophyta</taxon>
        <taxon>Magnoliopsida</taxon>
        <taxon>eudicotyledons</taxon>
        <taxon>Gunneridae</taxon>
        <taxon>Pentapetalae</taxon>
        <taxon>rosids</taxon>
        <taxon>fabids</taxon>
        <taxon>Malpighiales</taxon>
        <taxon>Rhizophoraceae</taxon>
        <taxon>Rhizophora</taxon>
    </lineage>
</organism>
<dbReference type="EMBL" id="GGEC01005905">
    <property type="protein sequence ID" value="MBW86388.1"/>
    <property type="molecule type" value="Transcribed_RNA"/>
</dbReference>